<comment type="function">
    <text evidence="11">Alpha-glucuronidase involved in the hydrolysis of xylan, a major structural heterogeneous polysaccharide found in plant biomass representing the second most abundant polysaccharide in the biosphere, after cellulose. Releases 4-O-methylglucuronic acid from xylan.</text>
</comment>
<keyword evidence="4 9" id="KW-0378">Hydrolase</keyword>
<dbReference type="SUPFAM" id="SSF51445">
    <property type="entry name" value="(Trans)glycosidases"/>
    <property type="match status" value="1"/>
</dbReference>
<feature type="domain" description="Glycosyl hydrolase family 67 C-terminal" evidence="13">
    <location>
        <begin position="482"/>
        <end position="704"/>
    </location>
</feature>
<dbReference type="GO" id="GO:0045493">
    <property type="term" value="P:xylan catabolic process"/>
    <property type="evidence" value="ECO:0007669"/>
    <property type="project" value="UniProtKB-KW"/>
</dbReference>
<dbReference type="SUPFAM" id="SSF55545">
    <property type="entry name" value="beta-N-acetylhexosaminidase-like domain"/>
    <property type="match status" value="1"/>
</dbReference>
<evidence type="ECO:0000256" key="5">
    <source>
        <dbReference type="ARBA" id="ARBA00023277"/>
    </source>
</evidence>
<evidence type="ECO:0000256" key="9">
    <source>
        <dbReference type="PIRNR" id="PIRNR029900"/>
    </source>
</evidence>
<comment type="caution">
    <text evidence="15">The sequence shown here is derived from an EMBL/GenBank/DDBJ whole genome shotgun (WGS) entry which is preliminary data.</text>
</comment>
<evidence type="ECO:0000256" key="10">
    <source>
        <dbReference type="PIRSR" id="PIRSR029900-1"/>
    </source>
</evidence>
<feature type="domain" description="Alpha glucuronidase N-terminal" evidence="12">
    <location>
        <begin position="22"/>
        <end position="147"/>
    </location>
</feature>
<keyword evidence="7 11" id="KW-0624">Polysaccharide degradation</keyword>
<dbReference type="Gene3D" id="3.20.20.80">
    <property type="entry name" value="Glycosidases"/>
    <property type="match status" value="1"/>
</dbReference>
<dbReference type="EMBL" id="JAANYQ010000014">
    <property type="protein sequence ID" value="KAF4120873.1"/>
    <property type="molecule type" value="Genomic_DNA"/>
</dbReference>
<keyword evidence="5 11" id="KW-0119">Carbohydrate metabolism</keyword>
<evidence type="ECO:0000256" key="7">
    <source>
        <dbReference type="ARBA" id="ARBA00023326"/>
    </source>
</evidence>
<keyword evidence="6 9" id="KW-0326">Glycosidase</keyword>
<dbReference type="InterPro" id="IPR011099">
    <property type="entry name" value="Glyco_hydro_67_C"/>
</dbReference>
<evidence type="ECO:0000313" key="15">
    <source>
        <dbReference type="EMBL" id="KAF4120873.1"/>
    </source>
</evidence>
<dbReference type="InterPro" id="IPR017853">
    <property type="entry name" value="GH"/>
</dbReference>
<evidence type="ECO:0000259" key="12">
    <source>
        <dbReference type="Pfam" id="PF03648"/>
    </source>
</evidence>
<evidence type="ECO:0000256" key="4">
    <source>
        <dbReference type="ARBA" id="ARBA00022801"/>
    </source>
</evidence>
<dbReference type="GO" id="GO:0046559">
    <property type="term" value="F:alpha-glucuronidase activity"/>
    <property type="evidence" value="ECO:0007669"/>
    <property type="project" value="UniProtKB-EC"/>
</dbReference>
<comment type="similarity">
    <text evidence="1 9 11">Belongs to the glycosyl hydrolase 67 family.</text>
</comment>
<dbReference type="Pfam" id="PF07477">
    <property type="entry name" value="Glyco_hydro_67C"/>
    <property type="match status" value="1"/>
</dbReference>
<sequence length="849" mass="95041">MKPLYAFVGLLAVVRGEDGLDGWLRYSRLPDSLLTDENLDSTPRVIVTLNATSGGPLETAAKELQTGIQGILGLDLSTDSNSSTWEASRSIILSTADSYDNLRSENSISVTKLDGLIKDGFYLSNIGENVYIIGSNERGALYGAFEYLSMLAQGNFNKVDYITNPDAPIRWGNQWDNLWDNGTHGSIERGYGGDSIFFDGVGYVREDLSRVPLFGRLLASVRINGLIINNVNADATILSDRNQEGVQRVADLLRPWGVQIGLSLNFASPKDFGGLETFDPLDKGVINWWQDISDSLFKRIPDFLGYLVKASSEDQPGPLSYNRTLAEGANMFARSVQPYGGLVLFRAFVYNHHSDWNDWYADRAKAAVEFFGGLDGKFDDNVVIQIKYGPIDFQVREAVSPLLSNLTQTNTAIELQITQEYLGQQCHLVYLAPLWQDVLGFDMRVDGKESYVRDILSGKVFERPLSGYTAVINAGMDSTWMGSHLSMSNFYAFGRLAWDPKLDSAEILEDWTRLTFGLDDNIREVITTMSMKSWTAYENYSGNLGIQTLTDILGLHYGPNPASQDNNGWGQWTRADHKTIGMDRTMWNGTGYTGQYHDEVAQMYENIETTPDNLLLWFHHVPYTFKLHSGKTVIQHFYDSHYDGAETVSHFHKAWESLKGIIDEERYEKQLYRLKYQAGHSIVWRDAINEFYRNLSGIPDEAGRVRNHPWRIEAENMTLSGYQPVSVTPFETASKYTAIVTNATGTATAEIPFEDGVYNLAINYFDTPKGKSTYDVSINGHIVGRWVGDAEDHLGKVGSEYLDGDSAIRITFENITVSKGDRLQIRGVTDEGEQAPLDYVSLLPQGVVD</sequence>
<feature type="active site" description="Proton acceptor" evidence="10">
    <location>
        <position position="420"/>
    </location>
</feature>
<evidence type="ECO:0000259" key="14">
    <source>
        <dbReference type="Pfam" id="PF07488"/>
    </source>
</evidence>
<dbReference type="OrthoDB" id="6501611at2759"/>
<dbReference type="InterPro" id="IPR029018">
    <property type="entry name" value="Hex-like_dom2"/>
</dbReference>
<dbReference type="GO" id="GO:0005576">
    <property type="term" value="C:extracellular region"/>
    <property type="evidence" value="ECO:0007669"/>
    <property type="project" value="UniProtKB-SubCell"/>
</dbReference>
<dbReference type="Gene3D" id="3.30.379.10">
    <property type="entry name" value="Chitobiase/beta-hexosaminidase domain 2-like"/>
    <property type="match status" value="1"/>
</dbReference>
<dbReference type="PANTHER" id="PTHR39207:SF1">
    <property type="entry name" value="ALPHA-GLUCURONIDASE A"/>
    <property type="match status" value="1"/>
</dbReference>
<proteinExistence type="inferred from homology"/>
<dbReference type="InterPro" id="IPR011100">
    <property type="entry name" value="Glyco_hydro_67_cat"/>
</dbReference>
<keyword evidence="3 9" id="KW-0858">Xylan degradation</keyword>
<organism evidence="15 16">
    <name type="scientific">Geosmithia morbida</name>
    <dbReference type="NCBI Taxonomy" id="1094350"/>
    <lineage>
        <taxon>Eukaryota</taxon>
        <taxon>Fungi</taxon>
        <taxon>Dikarya</taxon>
        <taxon>Ascomycota</taxon>
        <taxon>Pezizomycotina</taxon>
        <taxon>Sordariomycetes</taxon>
        <taxon>Hypocreomycetidae</taxon>
        <taxon>Hypocreales</taxon>
        <taxon>Bionectriaceae</taxon>
        <taxon>Geosmithia</taxon>
    </lineage>
</organism>
<comment type="subcellular location">
    <subcellularLocation>
        <location evidence="11">Secreted</location>
    </subcellularLocation>
</comment>
<dbReference type="InterPro" id="IPR037054">
    <property type="entry name" value="A-glucoronidase_C_sf"/>
</dbReference>
<feature type="active site" description="Proton acceptor" evidence="10">
    <location>
        <position position="392"/>
    </location>
</feature>
<name>A0A9P5CYV8_9HYPO</name>
<keyword evidence="16" id="KW-1185">Reference proteome</keyword>
<dbReference type="CDD" id="cd02795">
    <property type="entry name" value="CBM6-CBM35-CBM36_like"/>
    <property type="match status" value="1"/>
</dbReference>
<accession>A0A9P5CYV8</accession>
<reference evidence="15" key="1">
    <citation type="submission" date="2020-03" db="EMBL/GenBank/DDBJ databases">
        <title>Site-based positive gene gene selection in Geosmithia morbida across the United States reveals a broad range of putative effectors and factors for local host and environmental adapation.</title>
        <authorList>
            <person name="Onufrak A."/>
            <person name="Murdoch R.W."/>
            <person name="Gazis R."/>
            <person name="Huff M."/>
            <person name="Staton M."/>
            <person name="Klingeman W."/>
            <person name="Hadziabdic D."/>
        </authorList>
    </citation>
    <scope>NUCLEOTIDE SEQUENCE</scope>
    <source>
        <strain evidence="15">1262</strain>
    </source>
</reference>
<evidence type="ECO:0000256" key="1">
    <source>
        <dbReference type="ARBA" id="ARBA00008833"/>
    </source>
</evidence>
<evidence type="ECO:0000259" key="13">
    <source>
        <dbReference type="Pfam" id="PF07477"/>
    </source>
</evidence>
<dbReference type="PANTHER" id="PTHR39207">
    <property type="entry name" value="ALPHA-GLUCURONIDASE A"/>
    <property type="match status" value="1"/>
</dbReference>
<comment type="catalytic activity">
    <reaction evidence="8 9 11">
        <text>an alpha-D-glucuronoside + H2O = D-glucuronate + an alcohol</text>
        <dbReference type="Rhea" id="RHEA:20005"/>
        <dbReference type="ChEBI" id="CHEBI:15377"/>
        <dbReference type="ChEBI" id="CHEBI:30879"/>
        <dbReference type="ChEBI" id="CHEBI:58720"/>
        <dbReference type="ChEBI" id="CHEBI:58899"/>
        <dbReference type="EC" id="3.2.1.139"/>
    </reaction>
</comment>
<feature type="active site" description="Proton donor" evidence="10">
    <location>
        <position position="313"/>
    </location>
</feature>
<protein>
    <recommendedName>
        <fullName evidence="2 9">Alpha-glucuronidase</fullName>
        <ecNumber evidence="2 9">3.2.1.139</ecNumber>
    </recommendedName>
</protein>
<dbReference type="InterPro" id="IPR005154">
    <property type="entry name" value="Glyco_hydro_67_aGlcAse_N"/>
</dbReference>
<evidence type="ECO:0000313" key="16">
    <source>
        <dbReference type="Proteomes" id="UP000749293"/>
    </source>
</evidence>
<feature type="domain" description="Glycosyl hydrolase family 67 catalytic" evidence="14">
    <location>
        <begin position="155"/>
        <end position="480"/>
    </location>
</feature>
<dbReference type="Pfam" id="PF07488">
    <property type="entry name" value="Glyco_hydro_67M"/>
    <property type="match status" value="1"/>
</dbReference>
<dbReference type="Gene3D" id="3.90.1330.10">
    <property type="entry name" value="Alpha-glucuronidase, C-terminal domain"/>
    <property type="match status" value="1"/>
</dbReference>
<dbReference type="Pfam" id="PF03648">
    <property type="entry name" value="Glyco_hydro_67N"/>
    <property type="match status" value="1"/>
</dbReference>
<evidence type="ECO:0000256" key="11">
    <source>
        <dbReference type="RuleBase" id="RU361198"/>
    </source>
</evidence>
<dbReference type="PIRSF" id="PIRSF029900">
    <property type="entry name" value="Alpha-glucuronds"/>
    <property type="match status" value="1"/>
</dbReference>
<evidence type="ECO:0000256" key="3">
    <source>
        <dbReference type="ARBA" id="ARBA00022651"/>
    </source>
</evidence>
<evidence type="ECO:0000256" key="6">
    <source>
        <dbReference type="ARBA" id="ARBA00023295"/>
    </source>
</evidence>
<evidence type="ECO:0000256" key="2">
    <source>
        <dbReference type="ARBA" id="ARBA00012271"/>
    </source>
</evidence>
<dbReference type="AlphaFoldDB" id="A0A9P5CYV8"/>
<dbReference type="EC" id="3.2.1.139" evidence="2 9"/>
<dbReference type="InterPro" id="IPR011395">
    <property type="entry name" value="Glyco_hydro_67_aGlcAse"/>
</dbReference>
<gene>
    <name evidence="11" type="primary">aguA</name>
    <name evidence="15" type="ORF">GMORB2_2359</name>
</gene>
<evidence type="ECO:0000256" key="8">
    <source>
        <dbReference type="ARBA" id="ARBA00048838"/>
    </source>
</evidence>
<dbReference type="Gene3D" id="2.60.120.260">
    <property type="entry name" value="Galactose-binding domain-like"/>
    <property type="match status" value="1"/>
</dbReference>
<dbReference type="Proteomes" id="UP000749293">
    <property type="component" value="Unassembled WGS sequence"/>
</dbReference>